<comment type="caution">
    <text evidence="1">The sequence shown here is derived from an EMBL/GenBank/DDBJ whole genome shotgun (WGS) entry which is preliminary data.</text>
</comment>
<evidence type="ECO:0000313" key="1">
    <source>
        <dbReference type="EMBL" id="GFS14109.1"/>
    </source>
</evidence>
<gene>
    <name evidence="1" type="ORF">ElyMa_001415400</name>
</gene>
<dbReference type="EMBL" id="BMAT01002783">
    <property type="protein sequence ID" value="GFS14109.1"/>
    <property type="molecule type" value="Genomic_DNA"/>
</dbReference>
<sequence length="127" mass="14632">MNFNLVTLTIFADVFLLALEFSLFVWSDVTATSQLDCQQRLMEKIYACVTTEGVDFNTLLVTITDDSILESENSTIKSTDVFASQDLQDTEAFRNKVCRYVCILNDCDKHKKFIYMQACFMYTAKDR</sequence>
<accession>A0AAV4IWL1</accession>
<organism evidence="1 2">
    <name type="scientific">Elysia marginata</name>
    <dbReference type="NCBI Taxonomy" id="1093978"/>
    <lineage>
        <taxon>Eukaryota</taxon>
        <taxon>Metazoa</taxon>
        <taxon>Spiralia</taxon>
        <taxon>Lophotrochozoa</taxon>
        <taxon>Mollusca</taxon>
        <taxon>Gastropoda</taxon>
        <taxon>Heterobranchia</taxon>
        <taxon>Euthyneura</taxon>
        <taxon>Panpulmonata</taxon>
        <taxon>Sacoglossa</taxon>
        <taxon>Placobranchoidea</taxon>
        <taxon>Plakobranchidae</taxon>
        <taxon>Elysia</taxon>
    </lineage>
</organism>
<evidence type="ECO:0000313" key="2">
    <source>
        <dbReference type="Proteomes" id="UP000762676"/>
    </source>
</evidence>
<dbReference type="AlphaFoldDB" id="A0AAV4IWL1"/>
<proteinExistence type="predicted"/>
<name>A0AAV4IWL1_9GAST</name>
<keyword evidence="2" id="KW-1185">Reference proteome</keyword>
<dbReference type="Proteomes" id="UP000762676">
    <property type="component" value="Unassembled WGS sequence"/>
</dbReference>
<reference evidence="1 2" key="1">
    <citation type="journal article" date="2021" name="Elife">
        <title>Chloroplast acquisition without the gene transfer in kleptoplastic sea slugs, Plakobranchus ocellatus.</title>
        <authorList>
            <person name="Maeda T."/>
            <person name="Takahashi S."/>
            <person name="Yoshida T."/>
            <person name="Shimamura S."/>
            <person name="Takaki Y."/>
            <person name="Nagai Y."/>
            <person name="Toyoda A."/>
            <person name="Suzuki Y."/>
            <person name="Arimoto A."/>
            <person name="Ishii H."/>
            <person name="Satoh N."/>
            <person name="Nishiyama T."/>
            <person name="Hasebe M."/>
            <person name="Maruyama T."/>
            <person name="Minagawa J."/>
            <person name="Obokata J."/>
            <person name="Shigenobu S."/>
        </authorList>
    </citation>
    <scope>NUCLEOTIDE SEQUENCE [LARGE SCALE GENOMIC DNA]</scope>
</reference>
<protein>
    <submittedName>
        <fullName evidence="1">Uncharacterized protein</fullName>
    </submittedName>
</protein>